<protein>
    <recommendedName>
        <fullName evidence="9 10">Lon protease</fullName>
        <ecNumber evidence="9 10">3.4.21.53</ecNumber>
    </recommendedName>
    <alternativeName>
        <fullName evidence="9">ATP-dependent protease La</fullName>
    </alternativeName>
</protein>
<dbReference type="AlphaFoldDB" id="A0AAN0YQX2"/>
<dbReference type="GeneID" id="56927274"/>
<dbReference type="InterPro" id="IPR027543">
    <property type="entry name" value="Lon_bac"/>
</dbReference>
<dbReference type="Gene3D" id="3.30.230.10">
    <property type="match status" value="1"/>
</dbReference>
<organism evidence="17 18">
    <name type="scientific">Parageobacillus thermoglucosidasius</name>
    <name type="common">Geobacillus thermoglucosidasius</name>
    <dbReference type="NCBI Taxonomy" id="1426"/>
    <lineage>
        <taxon>Bacteria</taxon>
        <taxon>Bacillati</taxon>
        <taxon>Bacillota</taxon>
        <taxon>Bacilli</taxon>
        <taxon>Bacillales</taxon>
        <taxon>Anoxybacillaceae</taxon>
        <taxon>Parageobacillus</taxon>
    </lineage>
</organism>
<dbReference type="SUPFAM" id="SSF54211">
    <property type="entry name" value="Ribosomal protein S5 domain 2-like"/>
    <property type="match status" value="1"/>
</dbReference>
<dbReference type="KEGG" id="ptl:AOT13_17680"/>
<comment type="catalytic activity">
    <reaction evidence="9 10 13">
        <text>Hydrolysis of proteins in presence of ATP.</text>
        <dbReference type="EC" id="3.4.21.53"/>
    </reaction>
</comment>
<evidence type="ECO:0000256" key="3">
    <source>
        <dbReference type="ARBA" id="ARBA00022670"/>
    </source>
</evidence>
<dbReference type="Pfam" id="PF05362">
    <property type="entry name" value="Lon_C"/>
    <property type="match status" value="1"/>
</dbReference>
<dbReference type="InterPro" id="IPR014721">
    <property type="entry name" value="Ribsml_uS5_D2-typ_fold_subgr"/>
</dbReference>
<dbReference type="GO" id="GO:0016887">
    <property type="term" value="F:ATP hydrolysis activity"/>
    <property type="evidence" value="ECO:0007669"/>
    <property type="project" value="UniProtKB-UniRule"/>
</dbReference>
<evidence type="ECO:0000256" key="12">
    <source>
        <dbReference type="PIRSR" id="PIRSR001174-2"/>
    </source>
</evidence>
<dbReference type="SMART" id="SM00382">
    <property type="entry name" value="AAA"/>
    <property type="match status" value="1"/>
</dbReference>
<evidence type="ECO:0000259" key="15">
    <source>
        <dbReference type="PROSITE" id="PS51786"/>
    </source>
</evidence>
<evidence type="ECO:0000256" key="8">
    <source>
        <dbReference type="ARBA" id="ARBA00023016"/>
    </source>
</evidence>
<keyword evidence="3 9" id="KW-0645">Protease</keyword>
<keyword evidence="2 9" id="KW-0963">Cytoplasm</keyword>
<dbReference type="RefSeq" id="WP_041269312.1">
    <property type="nucleotide sequence ID" value="NZ_CP012712.1"/>
</dbReference>
<dbReference type="SUPFAM" id="SSF52540">
    <property type="entry name" value="P-loop containing nucleoside triphosphate hydrolases"/>
    <property type="match status" value="1"/>
</dbReference>
<dbReference type="FunFam" id="3.30.230.10:FF:000010">
    <property type="entry name" value="Lon protease"/>
    <property type="match status" value="1"/>
</dbReference>
<dbReference type="GO" id="GO:0004252">
    <property type="term" value="F:serine-type endopeptidase activity"/>
    <property type="evidence" value="ECO:0007669"/>
    <property type="project" value="UniProtKB-UniRule"/>
</dbReference>
<reference evidence="18" key="1">
    <citation type="journal article" date="2016" name="Genome Announc.">
        <title>Complete Genome Sequence of Geobacillus thermoglucosidasius NCIMB 11955, the Progenitor of a Bioethanol Production Strain.</title>
        <authorList>
            <person name="Sheng L."/>
            <person name="Zhang Y."/>
            <person name="Minton N.P."/>
        </authorList>
    </citation>
    <scope>NUCLEOTIDE SEQUENCE [LARGE SCALE GENOMIC DNA]</scope>
    <source>
        <strain evidence="18">NCIMB 11955</strain>
    </source>
</reference>
<dbReference type="GO" id="GO:0004176">
    <property type="term" value="F:ATP-dependent peptidase activity"/>
    <property type="evidence" value="ECO:0007669"/>
    <property type="project" value="UniProtKB-UniRule"/>
</dbReference>
<evidence type="ECO:0000313" key="17">
    <source>
        <dbReference type="EMBL" id="ANZ31787.1"/>
    </source>
</evidence>
<dbReference type="PIRSF" id="PIRSF001174">
    <property type="entry name" value="Lon_proteas"/>
    <property type="match status" value="1"/>
</dbReference>
<dbReference type="InterPro" id="IPR003959">
    <property type="entry name" value="ATPase_AAA_core"/>
</dbReference>
<dbReference type="NCBIfam" id="NF008053">
    <property type="entry name" value="PRK10787.1"/>
    <property type="match status" value="1"/>
</dbReference>
<dbReference type="InterPro" id="IPR046336">
    <property type="entry name" value="Lon_prtase_N_sf"/>
</dbReference>
<evidence type="ECO:0000256" key="5">
    <source>
        <dbReference type="ARBA" id="ARBA00022801"/>
    </source>
</evidence>
<dbReference type="PRINTS" id="PR00830">
    <property type="entry name" value="ENDOLAPTASE"/>
</dbReference>
<dbReference type="FunFam" id="3.40.50.300:FF:000382">
    <property type="entry name" value="Lon protease homolog 2, peroxisomal"/>
    <property type="match status" value="1"/>
</dbReference>
<evidence type="ECO:0000256" key="13">
    <source>
        <dbReference type="PROSITE-ProRule" id="PRU01122"/>
    </source>
</evidence>
<dbReference type="GO" id="GO:0043565">
    <property type="term" value="F:sequence-specific DNA binding"/>
    <property type="evidence" value="ECO:0007669"/>
    <property type="project" value="UniProtKB-UniRule"/>
</dbReference>
<evidence type="ECO:0000256" key="6">
    <source>
        <dbReference type="ARBA" id="ARBA00022825"/>
    </source>
</evidence>
<evidence type="ECO:0000256" key="7">
    <source>
        <dbReference type="ARBA" id="ARBA00022840"/>
    </source>
</evidence>
<evidence type="ECO:0000256" key="11">
    <source>
        <dbReference type="PIRSR" id="PIRSR001174-1"/>
    </source>
</evidence>
<dbReference type="SMART" id="SM00464">
    <property type="entry name" value="LON"/>
    <property type="match status" value="1"/>
</dbReference>
<feature type="active site" evidence="9 11">
    <location>
        <position position="681"/>
    </location>
</feature>
<evidence type="ECO:0000256" key="10">
    <source>
        <dbReference type="PIRNR" id="PIRNR001174"/>
    </source>
</evidence>
<dbReference type="InterPro" id="IPR054594">
    <property type="entry name" value="Lon_lid"/>
</dbReference>
<dbReference type="SUPFAM" id="SSF88697">
    <property type="entry name" value="PUA domain-like"/>
    <property type="match status" value="1"/>
</dbReference>
<sequence>MEVFAVKKKELIVPLLPLRGLLVFPTMVLHLDVGREKSVRALEKAMVEDHIILLISQKDVSIDEPDMDDLYKMGTLARVKQLLKLPNGTFRVLVEGIARAIITEIVSEEPYFMVKAEKFVDRTTKDLEDEALKRTMLEYFEQYINLSKRLSADIYASIADIDEPGRMADIIASHLPLKLEEKQRILETIDVKERVHKIIQILHNEKEVLQLEKKISMRVKQSMERTQKEYYLREQMKAIQKELGEKEGKAGEVETLKEKIEAAGMPSHVKETALKELDRYEKIPATSAESAVIRNYLDWLIALPWSTQTEDIHDIKRAEAILNEDHYGLEKVKERVLEFLSVQQLTKSLKGPILCLAGPPGVGKTSLARSIAKSLNRRFVRISLGGVRDESEIRGHRRTYVGAMPGRIIQGMKKAGTINPVFLLDEIDKMSSDFRGDPSAALLEVLDPEQNHAFSDHYIEEPYDLSKVMFIATANNLATIPQPLLDRMEIITIPGYTEVEKLQIAKRHLLPKQIKEHGLQKSALQIRDDAMMSIIRYYTREAGVRELERQLAAICRKAARFIVSGEKKRVIITEKNMEEFLGKKKYRYGQAELEDQVGVATGLAYTAFGGDTLSIEVSLAPGKGKLVLTGKLGDVMKESAQAAFSYVRARAEQLGVDPEFHEKYDIHIHVPEGAVPKDGPSAGITIATALISALTGRPVSRFVGMTGEITLRGRVLPIGGLKEKTLSAHRAGLKKVILPKDNEKDLDDIPDVVKKDLQFVLVSHLDEVLQHALAGDQQ</sequence>
<dbReference type="InterPro" id="IPR008269">
    <property type="entry name" value="Lon_proteolytic"/>
</dbReference>
<proteinExistence type="evidence at transcript level"/>
<evidence type="ECO:0000256" key="2">
    <source>
        <dbReference type="ARBA" id="ARBA00022490"/>
    </source>
</evidence>
<accession>A0AAN0YQX2</accession>
<dbReference type="EC" id="3.4.21.53" evidence="9 10"/>
<keyword evidence="5 9" id="KW-0378">Hydrolase</keyword>
<dbReference type="Gene3D" id="2.30.130.40">
    <property type="entry name" value="LON domain-like"/>
    <property type="match status" value="1"/>
</dbReference>
<dbReference type="GO" id="GO:0006515">
    <property type="term" value="P:protein quality control for misfolded or incompletely synthesized proteins"/>
    <property type="evidence" value="ECO:0007669"/>
    <property type="project" value="UniProtKB-UniRule"/>
</dbReference>
<comment type="subunit">
    <text evidence="9 10">Homohexamer. Organized in a ring with a central cavity.</text>
</comment>
<keyword evidence="8 9" id="KW-0346">Stress response</keyword>
<gene>
    <name evidence="9" type="primary">lon</name>
    <name evidence="17" type="ORF">BCV53_17740</name>
</gene>
<evidence type="ECO:0000256" key="4">
    <source>
        <dbReference type="ARBA" id="ARBA00022741"/>
    </source>
</evidence>
<dbReference type="InterPro" id="IPR004815">
    <property type="entry name" value="Lon_bac/euk-typ"/>
</dbReference>
<dbReference type="InterPro" id="IPR003593">
    <property type="entry name" value="AAA+_ATPase"/>
</dbReference>
<dbReference type="PROSITE" id="PS01046">
    <property type="entry name" value="LON_SER"/>
    <property type="match status" value="1"/>
</dbReference>
<dbReference type="NCBIfam" id="TIGR00763">
    <property type="entry name" value="lon"/>
    <property type="match status" value="1"/>
</dbReference>
<dbReference type="PANTHER" id="PTHR10046">
    <property type="entry name" value="ATP DEPENDENT LON PROTEASE FAMILY MEMBER"/>
    <property type="match status" value="1"/>
</dbReference>
<dbReference type="InterPro" id="IPR015947">
    <property type="entry name" value="PUA-like_sf"/>
</dbReference>
<keyword evidence="18" id="KW-1185">Reference proteome</keyword>
<dbReference type="Proteomes" id="UP000093052">
    <property type="component" value="Chromosome"/>
</dbReference>
<dbReference type="EMBL" id="CP016622">
    <property type="protein sequence ID" value="ANZ31787.1"/>
    <property type="molecule type" value="Genomic_DNA"/>
</dbReference>
<keyword evidence="6 9" id="KW-0720">Serine protease</keyword>
<evidence type="ECO:0000313" key="18">
    <source>
        <dbReference type="Proteomes" id="UP000093052"/>
    </source>
</evidence>
<dbReference type="GO" id="GO:0005737">
    <property type="term" value="C:cytoplasm"/>
    <property type="evidence" value="ECO:0007669"/>
    <property type="project" value="UniProtKB-SubCell"/>
</dbReference>
<comment type="function">
    <text evidence="9">ATP-dependent serine protease that mediates the selective degradation of mutant and abnormal proteins as well as certain short-lived regulatory proteins. Required for cellular homeostasis and for survival from DNA damage and developmental changes induced by stress. Degrades polypeptides processively to yield small peptide fragments that are 5 to 10 amino acids long. Binds to DNA in a double-stranded, site-specific manner.</text>
</comment>
<dbReference type="InterPro" id="IPR027065">
    <property type="entry name" value="Lon_Prtase"/>
</dbReference>
<dbReference type="HAMAP" id="MF_01973">
    <property type="entry name" value="lon_bact"/>
    <property type="match status" value="1"/>
</dbReference>
<name>A0AAN0YQX2_PARTM</name>
<dbReference type="Gene3D" id="1.20.58.1480">
    <property type="match status" value="1"/>
</dbReference>
<feature type="domain" description="Lon N-terminal" evidence="16">
    <location>
        <begin position="13"/>
        <end position="206"/>
    </location>
</feature>
<comment type="similarity">
    <text evidence="9 10 13 14">Belongs to the peptidase S16 family.</text>
</comment>
<evidence type="ECO:0000256" key="1">
    <source>
        <dbReference type="ARBA" id="ARBA00004496"/>
    </source>
</evidence>
<evidence type="ECO:0000259" key="16">
    <source>
        <dbReference type="PROSITE" id="PS51787"/>
    </source>
</evidence>
<evidence type="ECO:0000256" key="9">
    <source>
        <dbReference type="HAMAP-Rule" id="MF_01973"/>
    </source>
</evidence>
<feature type="binding site" evidence="9 12">
    <location>
        <begin position="358"/>
        <end position="365"/>
    </location>
    <ligand>
        <name>ATP</name>
        <dbReference type="ChEBI" id="CHEBI:30616"/>
    </ligand>
</feature>
<dbReference type="Pfam" id="PF00004">
    <property type="entry name" value="AAA"/>
    <property type="match status" value="1"/>
</dbReference>
<dbReference type="GO" id="GO:0005524">
    <property type="term" value="F:ATP binding"/>
    <property type="evidence" value="ECO:0007669"/>
    <property type="project" value="UniProtKB-UniRule"/>
</dbReference>
<dbReference type="Pfam" id="PF02190">
    <property type="entry name" value="LON_substr_bdg"/>
    <property type="match status" value="1"/>
</dbReference>
<dbReference type="InterPro" id="IPR020568">
    <property type="entry name" value="Ribosomal_Su5_D2-typ_SF"/>
</dbReference>
<dbReference type="PROSITE" id="PS51786">
    <property type="entry name" value="LON_PROTEOLYTIC"/>
    <property type="match status" value="1"/>
</dbReference>
<comment type="subcellular location">
    <subcellularLocation>
        <location evidence="1 9 10">Cytoplasm</location>
    </subcellularLocation>
</comment>
<dbReference type="Gene3D" id="1.10.8.60">
    <property type="match status" value="1"/>
</dbReference>
<dbReference type="InterPro" id="IPR027417">
    <property type="entry name" value="P-loop_NTPase"/>
</dbReference>
<dbReference type="GO" id="GO:0034605">
    <property type="term" value="P:cellular response to heat"/>
    <property type="evidence" value="ECO:0007669"/>
    <property type="project" value="UniProtKB-UniRule"/>
</dbReference>
<evidence type="ECO:0000256" key="14">
    <source>
        <dbReference type="RuleBase" id="RU000591"/>
    </source>
</evidence>
<keyword evidence="7 9" id="KW-0067">ATP-binding</keyword>
<dbReference type="CDD" id="cd19500">
    <property type="entry name" value="RecA-like_Lon"/>
    <property type="match status" value="1"/>
</dbReference>
<feature type="domain" description="Lon proteolytic" evidence="15">
    <location>
        <begin position="594"/>
        <end position="775"/>
    </location>
</feature>
<dbReference type="InterPro" id="IPR003111">
    <property type="entry name" value="Lon_prtase_N"/>
</dbReference>
<dbReference type="Gene3D" id="3.40.50.300">
    <property type="entry name" value="P-loop containing nucleotide triphosphate hydrolases"/>
    <property type="match status" value="1"/>
</dbReference>
<dbReference type="InterPro" id="IPR008268">
    <property type="entry name" value="Peptidase_S16_AS"/>
</dbReference>
<comment type="induction">
    <text evidence="9">By heat shock.</text>
</comment>
<dbReference type="Gene3D" id="1.20.5.5270">
    <property type="match status" value="1"/>
</dbReference>
<dbReference type="Pfam" id="PF22667">
    <property type="entry name" value="Lon_lid"/>
    <property type="match status" value="1"/>
</dbReference>
<dbReference type="FunFam" id="1.20.5.5270:FF:000002">
    <property type="entry name" value="Lon protease homolog"/>
    <property type="match status" value="1"/>
</dbReference>
<dbReference type="PROSITE" id="PS51787">
    <property type="entry name" value="LON_N"/>
    <property type="match status" value="1"/>
</dbReference>
<keyword evidence="4 9" id="KW-0547">Nucleotide-binding</keyword>
<feature type="active site" evidence="9 11">
    <location>
        <position position="724"/>
    </location>
</feature>